<keyword evidence="5 11" id="KW-0418">Kinase</keyword>
<protein>
    <recommendedName>
        <fullName evidence="1">non-specific serine/threonine protein kinase</fullName>
        <ecNumber evidence="1">2.7.11.1</ecNumber>
    </recommendedName>
</protein>
<feature type="region of interest" description="Disordered" evidence="8">
    <location>
        <begin position="318"/>
        <end position="343"/>
    </location>
</feature>
<evidence type="ECO:0000256" key="7">
    <source>
        <dbReference type="PROSITE-ProRule" id="PRU10141"/>
    </source>
</evidence>
<evidence type="ECO:0000313" key="12">
    <source>
        <dbReference type="Proteomes" id="UP000582231"/>
    </source>
</evidence>
<proteinExistence type="predicted"/>
<dbReference type="EMBL" id="JACCBF010000001">
    <property type="protein sequence ID" value="NYD33890.1"/>
    <property type="molecule type" value="Genomic_DNA"/>
</dbReference>
<keyword evidence="3 11" id="KW-0808">Transferase</keyword>
<evidence type="ECO:0000256" key="4">
    <source>
        <dbReference type="ARBA" id="ARBA00022741"/>
    </source>
</evidence>
<keyword evidence="12" id="KW-1185">Reference proteome</keyword>
<dbReference type="Gene3D" id="3.30.200.20">
    <property type="entry name" value="Phosphorylase Kinase, domain 1"/>
    <property type="match status" value="1"/>
</dbReference>
<dbReference type="Gene3D" id="1.10.510.10">
    <property type="entry name" value="Transferase(Phosphotransferase) domain 1"/>
    <property type="match status" value="1"/>
</dbReference>
<sequence>MDETTGGPTWVGGYEVIGRVGAGATGTVFKARDPGLGRFVALKRVPPGSVGALRAEASRLALLDDPHVVSVYGFVEEPDAAYLVLEWVEGATLAEVLATGGRLLVPQALGVCRGALLGLSHTHARGVVHGDVSTSNVLVDTEGTSRLIDFGVGGSTPAYRPPEARIGGPMSPASDVYAAAAVLVHLLTGHATPDTVPDLGHVDHGIRPVLATALAPEPAQRYPDAAAFLAALEDAAGRTYGAAWWTTAGIPALVAPAIATLVPIGGGAAALGGAVVGATITSAVRRAVPWQVVVGAGVAAVAVVAGAITAVAVTRGDGDATGRGARGADASTGGPGSGKEVDPVVDTVPNGEFTYREVVTASDDPAWAAVGQTAERIWTFTADCDAAQDCGGSIVSTSGATFAFTWDGSTLSQTLESATSTTPGDCVDQDGKKVGVVTIRSRHRPHPTVYVPSGPVAADTGLAQTYTGTYRVSERIIRYDAFSGPSQPRDCPFSGIRKVTHTAHYEVTLTRGADPAVVAAEKERLATPSPTP</sequence>
<gene>
    <name evidence="11" type="ORF">BJ958_005436</name>
</gene>
<evidence type="ECO:0000256" key="6">
    <source>
        <dbReference type="ARBA" id="ARBA00022840"/>
    </source>
</evidence>
<evidence type="ECO:0000256" key="1">
    <source>
        <dbReference type="ARBA" id="ARBA00012513"/>
    </source>
</evidence>
<dbReference type="CDD" id="cd14014">
    <property type="entry name" value="STKc_PknB_like"/>
    <property type="match status" value="1"/>
</dbReference>
<dbReference type="PROSITE" id="PS00109">
    <property type="entry name" value="PROTEIN_KINASE_TYR"/>
    <property type="match status" value="1"/>
</dbReference>
<dbReference type="PROSITE" id="PS50011">
    <property type="entry name" value="PROTEIN_KINASE_DOM"/>
    <property type="match status" value="1"/>
</dbReference>
<dbReference type="AlphaFoldDB" id="A0A852RYJ9"/>
<dbReference type="PANTHER" id="PTHR43289:SF6">
    <property type="entry name" value="SERINE_THREONINE-PROTEIN KINASE NEKL-3"/>
    <property type="match status" value="1"/>
</dbReference>
<evidence type="ECO:0000256" key="2">
    <source>
        <dbReference type="ARBA" id="ARBA00022527"/>
    </source>
</evidence>
<evidence type="ECO:0000256" key="5">
    <source>
        <dbReference type="ARBA" id="ARBA00022777"/>
    </source>
</evidence>
<evidence type="ECO:0000313" key="11">
    <source>
        <dbReference type="EMBL" id="NYD33890.1"/>
    </source>
</evidence>
<dbReference type="Proteomes" id="UP000582231">
    <property type="component" value="Unassembled WGS sequence"/>
</dbReference>
<keyword evidence="2" id="KW-0723">Serine/threonine-protein kinase</keyword>
<dbReference type="InterPro" id="IPR011009">
    <property type="entry name" value="Kinase-like_dom_sf"/>
</dbReference>
<evidence type="ECO:0000256" key="8">
    <source>
        <dbReference type="SAM" id="MobiDB-lite"/>
    </source>
</evidence>
<comment type="caution">
    <text evidence="11">The sequence shown here is derived from an EMBL/GenBank/DDBJ whole genome shotgun (WGS) entry which is preliminary data.</text>
</comment>
<evidence type="ECO:0000256" key="9">
    <source>
        <dbReference type="SAM" id="Phobius"/>
    </source>
</evidence>
<dbReference type="InterPro" id="IPR008266">
    <property type="entry name" value="Tyr_kinase_AS"/>
</dbReference>
<dbReference type="PANTHER" id="PTHR43289">
    <property type="entry name" value="MITOGEN-ACTIVATED PROTEIN KINASE KINASE KINASE 20-RELATED"/>
    <property type="match status" value="1"/>
</dbReference>
<keyword evidence="9" id="KW-0472">Membrane</keyword>
<dbReference type="InterPro" id="IPR000719">
    <property type="entry name" value="Prot_kinase_dom"/>
</dbReference>
<organism evidence="11 12">
    <name type="scientific">Nocardioides kongjuensis</name>
    <dbReference type="NCBI Taxonomy" id="349522"/>
    <lineage>
        <taxon>Bacteria</taxon>
        <taxon>Bacillati</taxon>
        <taxon>Actinomycetota</taxon>
        <taxon>Actinomycetes</taxon>
        <taxon>Propionibacteriales</taxon>
        <taxon>Nocardioidaceae</taxon>
        <taxon>Nocardioides</taxon>
    </lineage>
</organism>
<dbReference type="Pfam" id="PF00069">
    <property type="entry name" value="Pkinase"/>
    <property type="match status" value="1"/>
</dbReference>
<dbReference type="RefSeq" id="WP_179729878.1">
    <property type="nucleotide sequence ID" value="NZ_BAABEF010000001.1"/>
</dbReference>
<name>A0A852RYJ9_9ACTN</name>
<dbReference type="GO" id="GO:0005524">
    <property type="term" value="F:ATP binding"/>
    <property type="evidence" value="ECO:0007669"/>
    <property type="project" value="UniProtKB-UniRule"/>
</dbReference>
<feature type="domain" description="Protein kinase" evidence="10">
    <location>
        <begin position="14"/>
        <end position="232"/>
    </location>
</feature>
<feature type="binding site" evidence="7">
    <location>
        <position position="43"/>
    </location>
    <ligand>
        <name>ATP</name>
        <dbReference type="ChEBI" id="CHEBI:30616"/>
    </ligand>
</feature>
<dbReference type="SUPFAM" id="SSF56112">
    <property type="entry name" value="Protein kinase-like (PK-like)"/>
    <property type="match status" value="1"/>
</dbReference>
<dbReference type="InterPro" id="IPR017441">
    <property type="entry name" value="Protein_kinase_ATP_BS"/>
</dbReference>
<dbReference type="GO" id="GO:0004674">
    <property type="term" value="F:protein serine/threonine kinase activity"/>
    <property type="evidence" value="ECO:0007669"/>
    <property type="project" value="UniProtKB-KW"/>
</dbReference>
<evidence type="ECO:0000256" key="3">
    <source>
        <dbReference type="ARBA" id="ARBA00022679"/>
    </source>
</evidence>
<dbReference type="EC" id="2.7.11.1" evidence="1"/>
<keyword evidence="9" id="KW-0812">Transmembrane</keyword>
<keyword evidence="6 7" id="KW-0067">ATP-binding</keyword>
<dbReference type="PROSITE" id="PS00107">
    <property type="entry name" value="PROTEIN_KINASE_ATP"/>
    <property type="match status" value="1"/>
</dbReference>
<feature type="transmembrane region" description="Helical" evidence="9">
    <location>
        <begin position="290"/>
        <end position="313"/>
    </location>
</feature>
<accession>A0A852RYJ9</accession>
<keyword evidence="4 7" id="KW-0547">Nucleotide-binding</keyword>
<keyword evidence="9" id="KW-1133">Transmembrane helix</keyword>
<reference evidence="11 12" key="1">
    <citation type="submission" date="2020-07" db="EMBL/GenBank/DDBJ databases">
        <title>Sequencing the genomes of 1000 actinobacteria strains.</title>
        <authorList>
            <person name="Klenk H.-P."/>
        </authorList>
    </citation>
    <scope>NUCLEOTIDE SEQUENCE [LARGE SCALE GENOMIC DNA]</scope>
    <source>
        <strain evidence="11 12">DSM 19082</strain>
    </source>
</reference>
<evidence type="ECO:0000259" key="10">
    <source>
        <dbReference type="PROSITE" id="PS50011"/>
    </source>
</evidence>